<keyword evidence="4" id="KW-0496">Mitochondrion</keyword>
<dbReference type="EMBL" id="CDSF01000084">
    <property type="protein sequence ID" value="CEO98317.1"/>
    <property type="molecule type" value="Genomic_DNA"/>
</dbReference>
<reference evidence="3 5" key="1">
    <citation type="submission" date="2015-02" db="EMBL/GenBank/DDBJ databases">
        <authorList>
            <person name="Chooi Y.-H."/>
        </authorList>
    </citation>
    <scope>NUCLEOTIDE SEQUENCE [LARGE SCALE GENOMIC DNA]</scope>
    <source>
        <strain evidence="3">E3</strain>
    </source>
</reference>
<evidence type="ECO:0000313" key="3">
    <source>
        <dbReference type="EMBL" id="CEO98317.1"/>
    </source>
</evidence>
<protein>
    <recommendedName>
        <fullName evidence="7">Translocon-associated protein subunit beta</fullName>
    </recommendedName>
</protein>
<dbReference type="AlphaFoldDB" id="A0A0G4ISW6"/>
<name>A0A0G4ISW6_PLABS</name>
<proteinExistence type="predicted"/>
<feature type="chain" id="PRO_5035990750" description="Translocon-associated protein subunit beta" evidence="2">
    <location>
        <begin position="21"/>
        <end position="199"/>
    </location>
</feature>
<keyword evidence="1" id="KW-1133">Transmembrane helix</keyword>
<geneLocation type="mitochondrion" evidence="4"/>
<gene>
    <name evidence="3" type="ORF">PBRA_006431</name>
    <name evidence="4" type="ORF">PLBR_LOCUS1618</name>
</gene>
<organism evidence="3 5">
    <name type="scientific">Plasmodiophora brassicae</name>
    <name type="common">Clubroot disease agent</name>
    <dbReference type="NCBI Taxonomy" id="37360"/>
    <lineage>
        <taxon>Eukaryota</taxon>
        <taxon>Sar</taxon>
        <taxon>Rhizaria</taxon>
        <taxon>Endomyxa</taxon>
        <taxon>Phytomyxea</taxon>
        <taxon>Plasmodiophorida</taxon>
        <taxon>Plasmodiophoridae</taxon>
        <taxon>Plasmodiophora</taxon>
    </lineage>
</organism>
<dbReference type="EMBL" id="OVEO01000002">
    <property type="protein sequence ID" value="SPQ94403.1"/>
    <property type="molecule type" value="Genomic_DNA"/>
</dbReference>
<feature type="signal peptide" evidence="2">
    <location>
        <begin position="1"/>
        <end position="20"/>
    </location>
</feature>
<evidence type="ECO:0000256" key="2">
    <source>
        <dbReference type="SAM" id="SignalP"/>
    </source>
</evidence>
<feature type="transmembrane region" description="Helical" evidence="1">
    <location>
        <begin position="155"/>
        <end position="175"/>
    </location>
</feature>
<evidence type="ECO:0008006" key="7">
    <source>
        <dbReference type="Google" id="ProtNLM"/>
    </source>
</evidence>
<accession>A0A0G4ISW6</accession>
<evidence type="ECO:0000256" key="1">
    <source>
        <dbReference type="SAM" id="Phobius"/>
    </source>
</evidence>
<sequence length="199" mass="20847">MLRFVAVVAIGVLVAGVASAGGPLLAVRKHVEHDEIMGIGRPMHVTITVYNLDAAATVSTVTVDDTSAWPASTYTVSNGTTRGTIASVAPSSSAAFSFTVTSNAETTLGPVAAVVSYSVGGDAIRVQSTPAPRRPVVIHSESGYHDLTYAHHLEYGIFAIVAILMCGMPASYIVYDRLVMTHGIPTKVLQAQQVRPKAL</sequence>
<evidence type="ECO:0000313" key="5">
    <source>
        <dbReference type="Proteomes" id="UP000039324"/>
    </source>
</evidence>
<evidence type="ECO:0000313" key="6">
    <source>
        <dbReference type="Proteomes" id="UP000290189"/>
    </source>
</evidence>
<keyword evidence="1" id="KW-0472">Membrane</keyword>
<keyword evidence="5" id="KW-1185">Reference proteome</keyword>
<reference evidence="4 6" key="2">
    <citation type="submission" date="2018-03" db="EMBL/GenBank/DDBJ databases">
        <authorList>
            <person name="Fogelqvist J."/>
        </authorList>
    </citation>
    <scope>NUCLEOTIDE SEQUENCE [LARGE SCALE GENOMIC DNA]</scope>
</reference>
<keyword evidence="2" id="KW-0732">Signal</keyword>
<dbReference type="Proteomes" id="UP000290189">
    <property type="component" value="Unassembled WGS sequence"/>
</dbReference>
<keyword evidence="1" id="KW-0812">Transmembrane</keyword>
<dbReference type="Pfam" id="PF05753">
    <property type="entry name" value="TRAP_beta"/>
    <property type="match status" value="1"/>
</dbReference>
<dbReference type="Proteomes" id="UP000039324">
    <property type="component" value="Unassembled WGS sequence"/>
</dbReference>
<evidence type="ECO:0000313" key="4">
    <source>
        <dbReference type="EMBL" id="SPQ94403.1"/>
    </source>
</evidence>